<reference evidence="3" key="1">
    <citation type="submission" date="2025-08" db="UniProtKB">
        <authorList>
            <consortium name="RefSeq"/>
        </authorList>
    </citation>
    <scope>IDENTIFICATION</scope>
</reference>
<protein>
    <submittedName>
        <fullName evidence="3">WD repeat-containing protein 73</fullName>
    </submittedName>
</protein>
<dbReference type="InterPro" id="IPR001680">
    <property type="entry name" value="WD40_rpt"/>
</dbReference>
<dbReference type="GO" id="GO:0000922">
    <property type="term" value="C:spindle pole"/>
    <property type="evidence" value="ECO:0007669"/>
    <property type="project" value="TreeGrafter"/>
</dbReference>
<dbReference type="SMART" id="SM00320">
    <property type="entry name" value="WD40"/>
    <property type="match status" value="3"/>
</dbReference>
<dbReference type="OrthoDB" id="9822052at2759"/>
<dbReference type="SUPFAM" id="SSF50978">
    <property type="entry name" value="WD40 repeat-like"/>
    <property type="match status" value="1"/>
</dbReference>
<dbReference type="Proteomes" id="UP000515159">
    <property type="component" value="Chromosome 6"/>
</dbReference>
<name>A0A6P8RAH6_GEOSA</name>
<keyword evidence="1" id="KW-0677">Repeat</keyword>
<dbReference type="CTD" id="84942"/>
<sequence length="379" mass="41812">MAGGDGEDEWFLESIKLYKDLHVFELQDPTRVIEWTGEKNICVAGYESLKRNEILQLLLPQKLYVKENQGLCPERDFKVEHGGFSDWPVYSLKHLPNTSLLLTSGPGENAIQVWEMATEDSDVIKPISNIYAGGKGENHWTKIATTSTNSSWVLHGSEVNNIHITEVESKKSMYKLGVNSSDAVSNLNFLDFCTFLVCTVKGQLYLADTREAQNAVKNAAAPSSLSGERWCMGVKHELQGVSTAGPSVASLSSEGRMTLTDVRNISIPVKKANCRIEEPSSNWGLMCVAWAPLLDDCLSVSGFNGTVQIYDSKAWHMTAEDVEPIFVHKGHAITCSGEAGDALLVTAHVWHPCKPRTLLSSASDGSLHVWDWREIQSTD</sequence>
<dbReference type="KEGG" id="gsh:117362836"/>
<dbReference type="GO" id="GO:0005829">
    <property type="term" value="C:cytosol"/>
    <property type="evidence" value="ECO:0007669"/>
    <property type="project" value="TreeGrafter"/>
</dbReference>
<evidence type="ECO:0000313" key="3">
    <source>
        <dbReference type="RefSeq" id="XP_033805765.1"/>
    </source>
</evidence>
<keyword evidence="2" id="KW-1185">Reference proteome</keyword>
<proteinExistence type="predicted"/>
<dbReference type="InParanoid" id="A0A6P8RAH6"/>
<dbReference type="InterPro" id="IPR036322">
    <property type="entry name" value="WD40_repeat_dom_sf"/>
</dbReference>
<evidence type="ECO:0000313" key="2">
    <source>
        <dbReference type="Proteomes" id="UP000515159"/>
    </source>
</evidence>
<dbReference type="GO" id="GO:0031122">
    <property type="term" value="P:cytoplasmic microtubule organization"/>
    <property type="evidence" value="ECO:0007669"/>
    <property type="project" value="TreeGrafter"/>
</dbReference>
<dbReference type="FunCoup" id="A0A6P8RAH6">
    <property type="interactions" value="883"/>
</dbReference>
<dbReference type="InterPro" id="IPR042795">
    <property type="entry name" value="Wdr73"/>
</dbReference>
<dbReference type="InterPro" id="IPR015943">
    <property type="entry name" value="WD40/YVTN_repeat-like_dom_sf"/>
</dbReference>
<gene>
    <name evidence="3" type="primary">WDR73</name>
</gene>
<dbReference type="PANTHER" id="PTHR46947:SF1">
    <property type="entry name" value="WD REPEAT-CONTAINING PROTEIN 73"/>
    <property type="match status" value="1"/>
</dbReference>
<dbReference type="Gene3D" id="2.130.10.10">
    <property type="entry name" value="YVTN repeat-like/Quinoprotein amine dehydrogenase"/>
    <property type="match status" value="1"/>
</dbReference>
<dbReference type="PANTHER" id="PTHR46947">
    <property type="entry name" value="WD REPEAT-CONTAINING PROTEIN 73"/>
    <property type="match status" value="1"/>
</dbReference>
<accession>A0A6P8RAH6</accession>
<dbReference type="RefSeq" id="XP_033805765.1">
    <property type="nucleotide sequence ID" value="XM_033949874.1"/>
</dbReference>
<dbReference type="AlphaFoldDB" id="A0A6P8RAH6"/>
<evidence type="ECO:0000256" key="1">
    <source>
        <dbReference type="ARBA" id="ARBA00022737"/>
    </source>
</evidence>
<dbReference type="GeneID" id="117362836"/>
<organism evidence="2 3">
    <name type="scientific">Geotrypetes seraphini</name>
    <name type="common">Gaboon caecilian</name>
    <name type="synonym">Caecilia seraphini</name>
    <dbReference type="NCBI Taxonomy" id="260995"/>
    <lineage>
        <taxon>Eukaryota</taxon>
        <taxon>Metazoa</taxon>
        <taxon>Chordata</taxon>
        <taxon>Craniata</taxon>
        <taxon>Vertebrata</taxon>
        <taxon>Euteleostomi</taxon>
        <taxon>Amphibia</taxon>
        <taxon>Gymnophiona</taxon>
        <taxon>Geotrypetes</taxon>
    </lineage>
</organism>